<organism evidence="6 7">
    <name type="scientific">Nocardia aurea</name>
    <dbReference type="NCBI Taxonomy" id="2144174"/>
    <lineage>
        <taxon>Bacteria</taxon>
        <taxon>Bacillati</taxon>
        <taxon>Actinomycetota</taxon>
        <taxon>Actinomycetes</taxon>
        <taxon>Mycobacteriales</taxon>
        <taxon>Nocardiaceae</taxon>
        <taxon>Nocardia</taxon>
    </lineage>
</organism>
<proteinExistence type="predicted"/>
<dbReference type="Proteomes" id="UP001551695">
    <property type="component" value="Unassembled WGS sequence"/>
</dbReference>
<evidence type="ECO:0000313" key="7">
    <source>
        <dbReference type="Proteomes" id="UP001551695"/>
    </source>
</evidence>
<dbReference type="PANTHER" id="PTHR34301">
    <property type="entry name" value="DNA-BINDING PROTEIN-RELATED"/>
    <property type="match status" value="1"/>
</dbReference>
<evidence type="ECO:0000313" key="6">
    <source>
        <dbReference type="EMBL" id="MEV0706672.1"/>
    </source>
</evidence>
<keyword evidence="6" id="KW-0067">ATP-binding</keyword>
<dbReference type="RefSeq" id="WP_109523000.1">
    <property type="nucleotide sequence ID" value="NZ_JBEXKW010000021.1"/>
</dbReference>
<name>A0ABV3FMM2_9NOCA</name>
<keyword evidence="2 3" id="KW-0408">Iron</keyword>
<keyword evidence="7" id="KW-1185">Reference proteome</keyword>
<sequence length="393" mass="42401">MDPVRNPYAPGAGQRPPELAGRDKQLTAFDIVLERVARGRPERSVMLTGLRGVGKTVLLNQLRSAAVSRNWGTGKIEARPDQELRRPLSSALHMAARAIAMTHRNPERVDDFLGILKAFALRATADKGMRERWQPGIDVPAVSGRADSGDIEIDLVELLKEAAGLAGDVGVGIAIFIDEMQDLGPADISAICGACHELSQDAAPLIVVGAGLPHLPAVLSASKSYSERLFSYHRIDRLDRESANQALIAPAQREEVKFTEGALDVLYEKADGYPYFVQAYGKAAWDQAPESPITAEDVELASPSAEEELAVGFFGSRYERATPAEREYMRAMADLSGDEGPVATAAVATELGRKPASLSPARDGLIKKGLIYSAERGTIGFTVPHFGRYLRSV</sequence>
<keyword evidence="1 3" id="KW-0479">Metal-binding</keyword>
<dbReference type="Pfam" id="PF13191">
    <property type="entry name" value="AAA_16"/>
    <property type="match status" value="1"/>
</dbReference>
<accession>A0ABV3FMM2</accession>
<evidence type="ECO:0000256" key="3">
    <source>
        <dbReference type="PROSITE-ProRule" id="PRU00433"/>
    </source>
</evidence>
<keyword evidence="3" id="KW-0349">Heme</keyword>
<dbReference type="InterPro" id="IPR041664">
    <property type="entry name" value="AAA_16"/>
</dbReference>
<comment type="caution">
    <text evidence="6">The sequence shown here is derived from an EMBL/GenBank/DDBJ whole genome shotgun (WGS) entry which is preliminary data.</text>
</comment>
<dbReference type="PROSITE" id="PS51007">
    <property type="entry name" value="CYTC"/>
    <property type="match status" value="1"/>
</dbReference>
<feature type="domain" description="Cytochrome c" evidence="5">
    <location>
        <begin position="167"/>
        <end position="333"/>
    </location>
</feature>
<dbReference type="PANTHER" id="PTHR34301:SF8">
    <property type="entry name" value="ATPASE DOMAIN-CONTAINING PROTEIN"/>
    <property type="match status" value="1"/>
</dbReference>
<dbReference type="GO" id="GO:0005524">
    <property type="term" value="F:ATP binding"/>
    <property type="evidence" value="ECO:0007669"/>
    <property type="project" value="UniProtKB-KW"/>
</dbReference>
<evidence type="ECO:0000256" key="1">
    <source>
        <dbReference type="ARBA" id="ARBA00022723"/>
    </source>
</evidence>
<evidence type="ECO:0000256" key="4">
    <source>
        <dbReference type="SAM" id="MobiDB-lite"/>
    </source>
</evidence>
<evidence type="ECO:0000256" key="2">
    <source>
        <dbReference type="ARBA" id="ARBA00023004"/>
    </source>
</evidence>
<evidence type="ECO:0000259" key="5">
    <source>
        <dbReference type="PROSITE" id="PS51007"/>
    </source>
</evidence>
<dbReference type="EMBL" id="JBFAKC010000002">
    <property type="protein sequence ID" value="MEV0706672.1"/>
    <property type="molecule type" value="Genomic_DNA"/>
</dbReference>
<dbReference type="Gene3D" id="3.40.50.300">
    <property type="entry name" value="P-loop containing nucleotide triphosphate hydrolases"/>
    <property type="match status" value="1"/>
</dbReference>
<feature type="region of interest" description="Disordered" evidence="4">
    <location>
        <begin position="1"/>
        <end position="21"/>
    </location>
</feature>
<keyword evidence="6" id="KW-0547">Nucleotide-binding</keyword>
<reference evidence="6 7" key="1">
    <citation type="submission" date="2024-06" db="EMBL/GenBank/DDBJ databases">
        <title>The Natural Products Discovery Center: Release of the First 8490 Sequenced Strains for Exploring Actinobacteria Biosynthetic Diversity.</title>
        <authorList>
            <person name="Kalkreuter E."/>
            <person name="Kautsar S.A."/>
            <person name="Yang D."/>
            <person name="Bader C.D."/>
            <person name="Teijaro C.N."/>
            <person name="Fluegel L."/>
            <person name="Davis C.M."/>
            <person name="Simpson J.R."/>
            <person name="Lauterbach L."/>
            <person name="Steele A.D."/>
            <person name="Gui C."/>
            <person name="Meng S."/>
            <person name="Li G."/>
            <person name="Viehrig K."/>
            <person name="Ye F."/>
            <person name="Su P."/>
            <person name="Kiefer A.F."/>
            <person name="Nichols A."/>
            <person name="Cepeda A.J."/>
            <person name="Yan W."/>
            <person name="Fan B."/>
            <person name="Jiang Y."/>
            <person name="Adhikari A."/>
            <person name="Zheng C.-J."/>
            <person name="Schuster L."/>
            <person name="Cowan T.M."/>
            <person name="Smanski M.J."/>
            <person name="Chevrette M.G."/>
            <person name="De Carvalho L.P.S."/>
            <person name="Shen B."/>
        </authorList>
    </citation>
    <scope>NUCLEOTIDE SEQUENCE [LARGE SCALE GENOMIC DNA]</scope>
    <source>
        <strain evidence="6 7">NPDC050403</strain>
    </source>
</reference>
<dbReference type="InterPro" id="IPR009056">
    <property type="entry name" value="Cyt_c-like_dom"/>
</dbReference>
<dbReference type="InterPro" id="IPR027417">
    <property type="entry name" value="P-loop_NTPase"/>
</dbReference>
<gene>
    <name evidence="6" type="ORF">AB0I48_03820</name>
</gene>
<dbReference type="SUPFAM" id="SSF52540">
    <property type="entry name" value="P-loop containing nucleoside triphosphate hydrolases"/>
    <property type="match status" value="1"/>
</dbReference>
<protein>
    <submittedName>
        <fullName evidence="6">ATP-binding protein</fullName>
    </submittedName>
</protein>